<gene>
    <name evidence="1" type="ORF">P5673_015267</name>
</gene>
<reference evidence="1" key="1">
    <citation type="journal article" date="2023" name="G3 (Bethesda)">
        <title>Whole genome assembly and annotation of the endangered Caribbean coral Acropora cervicornis.</title>
        <authorList>
            <person name="Selwyn J.D."/>
            <person name="Vollmer S.V."/>
        </authorList>
    </citation>
    <scope>NUCLEOTIDE SEQUENCE</scope>
    <source>
        <strain evidence="1">K2</strain>
    </source>
</reference>
<dbReference type="InterPro" id="IPR043502">
    <property type="entry name" value="DNA/RNA_pol_sf"/>
</dbReference>
<keyword evidence="2" id="KW-1185">Reference proteome</keyword>
<proteinExistence type="predicted"/>
<dbReference type="Proteomes" id="UP001249851">
    <property type="component" value="Unassembled WGS sequence"/>
</dbReference>
<organism evidence="1 2">
    <name type="scientific">Acropora cervicornis</name>
    <name type="common">Staghorn coral</name>
    <dbReference type="NCBI Taxonomy" id="6130"/>
    <lineage>
        <taxon>Eukaryota</taxon>
        <taxon>Metazoa</taxon>
        <taxon>Cnidaria</taxon>
        <taxon>Anthozoa</taxon>
        <taxon>Hexacorallia</taxon>
        <taxon>Scleractinia</taxon>
        <taxon>Astrocoeniina</taxon>
        <taxon>Acroporidae</taxon>
        <taxon>Acropora</taxon>
    </lineage>
</organism>
<dbReference type="AlphaFoldDB" id="A0AAD9V5D4"/>
<sequence length="166" mass="18902">MEDYVNPAKDINSNDYWISVKRPKAMAALRRAFPQAEWDVLTTNADSQIDDEDKQRPARWLAKLSSHYLGEEPLIHPEDFQRRIHDALCGLQGVVNIADDIIVVGWGKTLSEATHDHDRTVIELMDRLLLHGLRLNPENIKFKTCTAPFMGHILTPKAASTRAIFM</sequence>
<evidence type="ECO:0000313" key="1">
    <source>
        <dbReference type="EMBL" id="KAK2561873.1"/>
    </source>
</evidence>
<dbReference type="Gene3D" id="3.30.70.270">
    <property type="match status" value="1"/>
</dbReference>
<reference evidence="1" key="2">
    <citation type="journal article" date="2023" name="Science">
        <title>Genomic signatures of disease resistance in endangered staghorn corals.</title>
        <authorList>
            <person name="Vollmer S.V."/>
            <person name="Selwyn J.D."/>
            <person name="Despard B.A."/>
            <person name="Roesel C.L."/>
        </authorList>
    </citation>
    <scope>NUCLEOTIDE SEQUENCE</scope>
    <source>
        <strain evidence="1">K2</strain>
    </source>
</reference>
<comment type="caution">
    <text evidence="1">The sequence shown here is derived from an EMBL/GenBank/DDBJ whole genome shotgun (WGS) entry which is preliminary data.</text>
</comment>
<evidence type="ECO:0000313" key="2">
    <source>
        <dbReference type="Proteomes" id="UP001249851"/>
    </source>
</evidence>
<dbReference type="EMBL" id="JARQWQ010000031">
    <property type="protein sequence ID" value="KAK2561873.1"/>
    <property type="molecule type" value="Genomic_DNA"/>
</dbReference>
<dbReference type="InterPro" id="IPR043128">
    <property type="entry name" value="Rev_trsase/Diguanyl_cyclase"/>
</dbReference>
<accession>A0AAD9V5D4</accession>
<protein>
    <submittedName>
        <fullName evidence="1">Uncharacterized protein</fullName>
    </submittedName>
</protein>
<name>A0AAD9V5D4_ACRCE</name>
<dbReference type="SUPFAM" id="SSF56672">
    <property type="entry name" value="DNA/RNA polymerases"/>
    <property type="match status" value="1"/>
</dbReference>